<dbReference type="InterPro" id="IPR036390">
    <property type="entry name" value="WH_DNA-bd_sf"/>
</dbReference>
<evidence type="ECO:0000313" key="5">
    <source>
        <dbReference type="EMBL" id="KRN59001.1"/>
    </source>
</evidence>
<dbReference type="STRING" id="396268.IV45_GL000033"/>
<keyword evidence="3" id="KW-0238">DNA-binding</keyword>
<dbReference type="InterPro" id="IPR005650">
    <property type="entry name" value="BlaI_family"/>
</dbReference>
<dbReference type="GO" id="GO:0045892">
    <property type="term" value="P:negative regulation of DNA-templated transcription"/>
    <property type="evidence" value="ECO:0007669"/>
    <property type="project" value="InterPro"/>
</dbReference>
<dbReference type="EMBL" id="JQBW01000006">
    <property type="protein sequence ID" value="KRN59001.1"/>
    <property type="molecule type" value="Genomic_DNA"/>
</dbReference>
<dbReference type="InterPro" id="IPR036388">
    <property type="entry name" value="WH-like_DNA-bd_sf"/>
</dbReference>
<dbReference type="AlphaFoldDB" id="A0A0R2I1D2"/>
<evidence type="ECO:0000256" key="2">
    <source>
        <dbReference type="ARBA" id="ARBA00023015"/>
    </source>
</evidence>
<proteinExistence type="inferred from homology"/>
<sequence>MRIIWTLKEATSAQVTTILQRKVDWQSATIKTLLHRLVKKGALKTIRHGRAFIYQPLVKEQETMNEAVDQLFASICQMHAGQSLLHVIKHTELSKKDIASLQKLLAQKAVNAPEMVDCDCVPGEDIRCD</sequence>
<keyword evidence="4" id="KW-0804">Transcription</keyword>
<keyword evidence="6" id="KW-1185">Reference proteome</keyword>
<evidence type="ECO:0000256" key="3">
    <source>
        <dbReference type="ARBA" id="ARBA00023125"/>
    </source>
</evidence>
<dbReference type="NCBIfam" id="TIGR02698">
    <property type="entry name" value="CopY_TcrY"/>
    <property type="match status" value="1"/>
</dbReference>
<dbReference type="SUPFAM" id="SSF46785">
    <property type="entry name" value="Winged helix' DNA-binding domain"/>
    <property type="match status" value="1"/>
</dbReference>
<dbReference type="GO" id="GO:0003677">
    <property type="term" value="F:DNA binding"/>
    <property type="evidence" value="ECO:0007669"/>
    <property type="project" value="UniProtKB-KW"/>
</dbReference>
<comment type="similarity">
    <text evidence="1">Belongs to the BlaI transcriptional regulatory family.</text>
</comment>
<evidence type="ECO:0000313" key="6">
    <source>
        <dbReference type="Proteomes" id="UP000050934"/>
    </source>
</evidence>
<evidence type="ECO:0000256" key="4">
    <source>
        <dbReference type="ARBA" id="ARBA00023163"/>
    </source>
</evidence>
<evidence type="ECO:0000256" key="1">
    <source>
        <dbReference type="ARBA" id="ARBA00011046"/>
    </source>
</evidence>
<organism evidence="5 6">
    <name type="scientific">Limosilactobacillus secaliphilus</name>
    <dbReference type="NCBI Taxonomy" id="396268"/>
    <lineage>
        <taxon>Bacteria</taxon>
        <taxon>Bacillati</taxon>
        <taxon>Bacillota</taxon>
        <taxon>Bacilli</taxon>
        <taxon>Lactobacillales</taxon>
        <taxon>Lactobacillaceae</taxon>
        <taxon>Limosilactobacillus</taxon>
    </lineage>
</organism>
<keyword evidence="2" id="KW-0805">Transcription regulation</keyword>
<comment type="caution">
    <text evidence="5">The sequence shown here is derived from an EMBL/GenBank/DDBJ whole genome shotgun (WGS) entry which is preliminary data.</text>
</comment>
<reference evidence="5 6" key="1">
    <citation type="journal article" date="2015" name="Genome Announc.">
        <title>Expanding the biotechnology potential of lactobacilli through comparative genomics of 213 strains and associated genera.</title>
        <authorList>
            <person name="Sun Z."/>
            <person name="Harris H.M."/>
            <person name="McCann A."/>
            <person name="Guo C."/>
            <person name="Argimon S."/>
            <person name="Zhang W."/>
            <person name="Yang X."/>
            <person name="Jeffery I.B."/>
            <person name="Cooney J.C."/>
            <person name="Kagawa T.F."/>
            <person name="Liu W."/>
            <person name="Song Y."/>
            <person name="Salvetti E."/>
            <person name="Wrobel A."/>
            <person name="Rasinkangas P."/>
            <person name="Parkhill J."/>
            <person name="Rea M.C."/>
            <person name="O'Sullivan O."/>
            <person name="Ritari J."/>
            <person name="Douillard F.P."/>
            <person name="Paul Ross R."/>
            <person name="Yang R."/>
            <person name="Briner A.E."/>
            <person name="Felis G.E."/>
            <person name="de Vos W.M."/>
            <person name="Barrangou R."/>
            <person name="Klaenhammer T.R."/>
            <person name="Caufield P.W."/>
            <person name="Cui Y."/>
            <person name="Zhang H."/>
            <person name="O'Toole P.W."/>
        </authorList>
    </citation>
    <scope>NUCLEOTIDE SEQUENCE [LARGE SCALE GENOMIC DNA]</scope>
    <source>
        <strain evidence="5 6">DSM 17896</strain>
    </source>
</reference>
<accession>A0A0R2I1D2</accession>
<dbReference type="PATRIC" id="fig|396268.3.peg.34"/>
<name>A0A0R2I1D2_9LACO</name>
<protein>
    <submittedName>
        <fullName evidence="5">Penicillinase repressor</fullName>
    </submittedName>
</protein>
<dbReference type="Gene3D" id="1.10.10.10">
    <property type="entry name" value="Winged helix-like DNA-binding domain superfamily/Winged helix DNA-binding domain"/>
    <property type="match status" value="1"/>
</dbReference>
<dbReference type="Pfam" id="PF03965">
    <property type="entry name" value="Penicillinase_R"/>
    <property type="match status" value="1"/>
</dbReference>
<gene>
    <name evidence="5" type="ORF">IV45_GL000033</name>
</gene>
<dbReference type="PIRSF" id="PIRSF019455">
    <property type="entry name" value="CopR_AtkY"/>
    <property type="match status" value="1"/>
</dbReference>
<dbReference type="Proteomes" id="UP000050934">
    <property type="component" value="Unassembled WGS sequence"/>
</dbReference>
<dbReference type="InterPro" id="IPR014071">
    <property type="entry name" value="Cu_transp_CopY/TcrY"/>
</dbReference>